<evidence type="ECO:0000313" key="1">
    <source>
        <dbReference type="EMBL" id="PMP61849.1"/>
    </source>
</evidence>
<feature type="non-terminal residue" evidence="1">
    <location>
        <position position="107"/>
    </location>
</feature>
<organism evidence="1 2">
    <name type="scientific">Caldimicrobium thiodismutans</name>
    <dbReference type="NCBI Taxonomy" id="1653476"/>
    <lineage>
        <taxon>Bacteria</taxon>
        <taxon>Pseudomonadati</taxon>
        <taxon>Thermodesulfobacteriota</taxon>
        <taxon>Thermodesulfobacteria</taxon>
        <taxon>Thermodesulfobacteriales</taxon>
        <taxon>Thermodesulfobacteriaceae</taxon>
        <taxon>Caldimicrobium</taxon>
    </lineage>
</organism>
<dbReference type="AlphaFoldDB" id="A0A2N7PIN1"/>
<accession>A0A2N7PIN1</accession>
<dbReference type="EMBL" id="PNIE01000074">
    <property type="protein sequence ID" value="PMP61849.1"/>
    <property type="molecule type" value="Genomic_DNA"/>
</dbReference>
<gene>
    <name evidence="1" type="ORF">C0197_05275</name>
</gene>
<dbReference type="Proteomes" id="UP000235731">
    <property type="component" value="Unassembled WGS sequence"/>
</dbReference>
<reference evidence="1 2" key="1">
    <citation type="submission" date="2018-01" db="EMBL/GenBank/DDBJ databases">
        <title>Metagenomic assembled genomes from two thermal pools in the Uzon Caldera, Kamchatka, Russia.</title>
        <authorList>
            <person name="Wilkins L."/>
            <person name="Ettinger C."/>
        </authorList>
    </citation>
    <scope>NUCLEOTIDE SEQUENCE [LARGE SCALE GENOMIC DNA]</scope>
    <source>
        <strain evidence="1">ZAV-15</strain>
    </source>
</reference>
<evidence type="ECO:0008006" key="3">
    <source>
        <dbReference type="Google" id="ProtNLM"/>
    </source>
</evidence>
<evidence type="ECO:0000313" key="2">
    <source>
        <dbReference type="Proteomes" id="UP000235731"/>
    </source>
</evidence>
<name>A0A2N7PIN1_9BACT</name>
<sequence>MGKIFKGIFILITLFLSPWALSQETKIRGVNYQKYESEKLIWKLVSDTYEQKDDTFIAQNVYLENLPKGLRIYAKEALYLKREEKFILKGKVKLITEKEGEIYTEEL</sequence>
<proteinExistence type="predicted"/>
<comment type="caution">
    <text evidence="1">The sequence shown here is derived from an EMBL/GenBank/DDBJ whole genome shotgun (WGS) entry which is preliminary data.</text>
</comment>
<protein>
    <recommendedName>
        <fullName evidence="3">Organic solvent tolerance-like N-terminal domain-containing protein</fullName>
    </recommendedName>
</protein>